<organism evidence="4 5">
    <name type="scientific">Clostridium ganghwense</name>
    <dbReference type="NCBI Taxonomy" id="312089"/>
    <lineage>
        <taxon>Bacteria</taxon>
        <taxon>Bacillati</taxon>
        <taxon>Bacillota</taxon>
        <taxon>Clostridia</taxon>
        <taxon>Eubacteriales</taxon>
        <taxon>Clostridiaceae</taxon>
        <taxon>Clostridium</taxon>
    </lineage>
</organism>
<dbReference type="Proteomes" id="UP001079657">
    <property type="component" value="Unassembled WGS sequence"/>
</dbReference>
<keyword evidence="2" id="KW-1133">Transmembrane helix</keyword>
<name>A0ABT4CQP2_9CLOT</name>
<keyword evidence="2" id="KW-0472">Membrane</keyword>
<evidence type="ECO:0000256" key="2">
    <source>
        <dbReference type="SAM" id="Phobius"/>
    </source>
</evidence>
<keyword evidence="2" id="KW-0812">Transmembrane</keyword>
<dbReference type="InterPro" id="IPR036779">
    <property type="entry name" value="LysM_dom_sf"/>
</dbReference>
<feature type="transmembrane region" description="Helical" evidence="2">
    <location>
        <begin position="9"/>
        <end position="26"/>
    </location>
</feature>
<sequence length="221" mass="24513">MNSKLKKSLIIISSGIVLFLGVFFMTRSISNLIDKPSDENVITMNEKSLKPDSNKNTKDNSSTNKQEKSNTTNVEKDDSQNTSNSNETAENNTEYVVRAGDTLSTIAHKLMPWSSENTAIKTLIEMNNIKNSEILPVGVHLLIPKNPIDTANCVKHTVLKGETLYHIASKYFPSMDANKAADIIMKKNNISDAKLLTENRVIYIPEDEVKSTNAKVTAPQN</sequence>
<dbReference type="CDD" id="cd00118">
    <property type="entry name" value="LysM"/>
    <property type="match status" value="2"/>
</dbReference>
<reference evidence="4" key="1">
    <citation type="submission" date="2022-12" db="EMBL/GenBank/DDBJ databases">
        <authorList>
            <person name="Wang J."/>
        </authorList>
    </citation>
    <scope>NUCLEOTIDE SEQUENCE</scope>
    <source>
        <strain evidence="4">HY-42-06</strain>
    </source>
</reference>
<dbReference type="Pfam" id="PF01476">
    <property type="entry name" value="LysM"/>
    <property type="match status" value="2"/>
</dbReference>
<dbReference type="InterPro" id="IPR018392">
    <property type="entry name" value="LysM"/>
</dbReference>
<feature type="domain" description="LysM" evidence="3">
    <location>
        <begin position="93"/>
        <end position="143"/>
    </location>
</feature>
<dbReference type="RefSeq" id="WP_268050241.1">
    <property type="nucleotide sequence ID" value="NZ_JAPQES010000004.1"/>
</dbReference>
<feature type="compositionally biased region" description="Basic and acidic residues" evidence="1">
    <location>
        <begin position="47"/>
        <end position="58"/>
    </location>
</feature>
<evidence type="ECO:0000259" key="3">
    <source>
        <dbReference type="PROSITE" id="PS51782"/>
    </source>
</evidence>
<dbReference type="PROSITE" id="PS51782">
    <property type="entry name" value="LYSM"/>
    <property type="match status" value="2"/>
</dbReference>
<protein>
    <submittedName>
        <fullName evidence="4">LysM peptidoglycan-binding domain-containing protein</fullName>
    </submittedName>
</protein>
<proteinExistence type="predicted"/>
<dbReference type="EMBL" id="JAPQES010000004">
    <property type="protein sequence ID" value="MCY6371375.1"/>
    <property type="molecule type" value="Genomic_DNA"/>
</dbReference>
<keyword evidence="5" id="KW-1185">Reference proteome</keyword>
<feature type="compositionally biased region" description="Low complexity" evidence="1">
    <location>
        <begin position="80"/>
        <end position="94"/>
    </location>
</feature>
<dbReference type="SUPFAM" id="SSF54106">
    <property type="entry name" value="LysM domain"/>
    <property type="match status" value="2"/>
</dbReference>
<feature type="domain" description="LysM" evidence="3">
    <location>
        <begin position="154"/>
        <end position="204"/>
    </location>
</feature>
<gene>
    <name evidence="4" type="ORF">OXH55_12065</name>
</gene>
<dbReference type="Gene3D" id="3.10.350.10">
    <property type="entry name" value="LysM domain"/>
    <property type="match status" value="2"/>
</dbReference>
<comment type="caution">
    <text evidence="4">The sequence shown here is derived from an EMBL/GenBank/DDBJ whole genome shotgun (WGS) entry which is preliminary data.</text>
</comment>
<accession>A0ABT4CQP2</accession>
<evidence type="ECO:0000313" key="4">
    <source>
        <dbReference type="EMBL" id="MCY6371375.1"/>
    </source>
</evidence>
<dbReference type="SMART" id="SM00257">
    <property type="entry name" value="LysM"/>
    <property type="match status" value="2"/>
</dbReference>
<feature type="region of interest" description="Disordered" evidence="1">
    <location>
        <begin position="44"/>
        <end position="94"/>
    </location>
</feature>
<evidence type="ECO:0000313" key="5">
    <source>
        <dbReference type="Proteomes" id="UP001079657"/>
    </source>
</evidence>
<evidence type="ECO:0000256" key="1">
    <source>
        <dbReference type="SAM" id="MobiDB-lite"/>
    </source>
</evidence>